<evidence type="ECO:0000256" key="1">
    <source>
        <dbReference type="SAM" id="MobiDB-lite"/>
    </source>
</evidence>
<feature type="transmembrane region" description="Helical" evidence="2">
    <location>
        <begin position="335"/>
        <end position="356"/>
    </location>
</feature>
<organism evidence="3 4">
    <name type="scientific">Thermothielavioides terrestris</name>
    <dbReference type="NCBI Taxonomy" id="2587410"/>
    <lineage>
        <taxon>Eukaryota</taxon>
        <taxon>Fungi</taxon>
        <taxon>Dikarya</taxon>
        <taxon>Ascomycota</taxon>
        <taxon>Pezizomycotina</taxon>
        <taxon>Sordariomycetes</taxon>
        <taxon>Sordariomycetidae</taxon>
        <taxon>Sordariales</taxon>
        <taxon>Chaetomiaceae</taxon>
        <taxon>Thermothielavioides</taxon>
    </lineage>
</organism>
<keyword evidence="2" id="KW-0472">Membrane</keyword>
<dbReference type="AlphaFoldDB" id="A0A446B5I3"/>
<dbReference type="EMBL" id="OUUZ01000001">
    <property type="protein sequence ID" value="SPQ17766.1"/>
    <property type="molecule type" value="Genomic_DNA"/>
</dbReference>
<evidence type="ECO:0000313" key="3">
    <source>
        <dbReference type="EMBL" id="SPQ17766.1"/>
    </source>
</evidence>
<protein>
    <submittedName>
        <fullName evidence="3">Dc4f53da-dfb0-4c38-a6c9-e9240d81f7be</fullName>
    </submittedName>
</protein>
<feature type="region of interest" description="Disordered" evidence="1">
    <location>
        <begin position="83"/>
        <end position="113"/>
    </location>
</feature>
<feature type="region of interest" description="Disordered" evidence="1">
    <location>
        <begin position="226"/>
        <end position="274"/>
    </location>
</feature>
<keyword evidence="2" id="KW-0812">Transmembrane</keyword>
<evidence type="ECO:0000313" key="4">
    <source>
        <dbReference type="Proteomes" id="UP000289323"/>
    </source>
</evidence>
<gene>
    <name evidence="3" type="ORF">TT172_LOCUS185</name>
</gene>
<proteinExistence type="predicted"/>
<name>A0A446B5I3_9PEZI</name>
<dbReference type="Proteomes" id="UP000289323">
    <property type="component" value="Unassembled WGS sequence"/>
</dbReference>
<accession>A0A446B5I3</accession>
<feature type="compositionally biased region" description="Acidic residues" evidence="1">
    <location>
        <begin position="134"/>
        <end position="145"/>
    </location>
</feature>
<feature type="compositionally biased region" description="Basic and acidic residues" evidence="1">
    <location>
        <begin position="232"/>
        <end position="241"/>
    </location>
</feature>
<evidence type="ECO:0000256" key="2">
    <source>
        <dbReference type="SAM" id="Phobius"/>
    </source>
</evidence>
<feature type="compositionally biased region" description="Basic and acidic residues" evidence="1">
    <location>
        <begin position="97"/>
        <end position="112"/>
    </location>
</feature>
<feature type="compositionally biased region" description="Basic and acidic residues" evidence="1">
    <location>
        <begin position="189"/>
        <end position="205"/>
    </location>
</feature>
<feature type="compositionally biased region" description="Basic and acidic residues" evidence="1">
    <location>
        <begin position="146"/>
        <end position="175"/>
    </location>
</feature>
<reference evidence="3 4" key="1">
    <citation type="submission" date="2018-04" db="EMBL/GenBank/DDBJ databases">
        <authorList>
            <person name="Huttner S."/>
            <person name="Dainat J."/>
        </authorList>
    </citation>
    <scope>NUCLEOTIDE SEQUENCE [LARGE SCALE GENOMIC DNA]</scope>
</reference>
<feature type="region of interest" description="Disordered" evidence="1">
    <location>
        <begin position="127"/>
        <end position="207"/>
    </location>
</feature>
<sequence>MISPIAANNNQTFTAGTPYLKHPGAGVVRVGVEKGDDTDNDVGRHQQRALEVVAAAVEHQEVGDEGRDEQADRLEQCEVERHFAVHDPADDDDERRDEERDLDRAADGDANRQVHLVLHGHRDGRDVLGRVADDGQDDETDEDLAEGARLDEPVDRVDHELGADGDERRRQEQENHSSGARQFHGVRLFGDDGLGRGARQRDLRGHHGSGRAIVLVKAVRQRVGPADAVAHAGDRAGRDMGRGGGGRLGEHGRRQAANDGPKGHGAQPLEGAPGPWLAREVSTGGSHIGGKLDSPQVTSRRLHHGVLVDCLAHGLGGRRDVRPVLVLAMLPTREAVTVMFAVTVGLFVFALIVHAVA</sequence>
<keyword evidence="2" id="KW-1133">Transmembrane helix</keyword>